<evidence type="ECO:0000256" key="2">
    <source>
        <dbReference type="SAM" id="Phobius"/>
    </source>
</evidence>
<name>Q4MZH9_THEPA</name>
<dbReference type="AlphaFoldDB" id="Q4MZH9"/>
<dbReference type="Proteomes" id="UP000001949">
    <property type="component" value="Unassembled WGS sequence"/>
</dbReference>
<keyword evidence="4" id="KW-1185">Reference proteome</keyword>
<accession>Q4MZH9</accession>
<dbReference type="GeneID" id="3499899"/>
<sequence length="427" mass="48615">MSNLKETFHKILWNLTIKFVFCFVEFYFIYYINFLISNVVRICFFVMDSSTNSGPVSDPGSDPILPSNSHFPNPQTQTNINVDENVENDDKNCEISGISEVSKQLESSSLSYNKPPQTLVNTAPERVQKAQKTIDIKDKSIGWGATQVIIDIDDTVKSSGGIKLFNVPLGGVDTQYGRGELYPGCFQFILELSMHKMGKNRKPLLLSVLTTRIPQVPITVDSALNRRLMHVAEKRGVLNWGIDCDNKILYSTLKEWFFNESRGEKKFVNFRKLLRFVANENSDARFIWIGDTGDRDLEAGEMMIKYFSHKIKAVLMHHVSSKGSDTMPNDYYLKSVPVLFFKTYVGAAKKAVEHGLISHNALSRVLVRAVLELNDNTTTDHSKWKDLIKDILEVEEIANLKKYEQGLIVRTRSIIETRIRELSQNIT</sequence>
<dbReference type="VEuPathDB" id="PiroplasmaDB:TpMuguga_03g00537"/>
<feature type="compositionally biased region" description="Polar residues" evidence="1">
    <location>
        <begin position="66"/>
        <end position="80"/>
    </location>
</feature>
<evidence type="ECO:0000313" key="4">
    <source>
        <dbReference type="Proteomes" id="UP000001949"/>
    </source>
</evidence>
<dbReference type="KEGG" id="tpv:TP03_0537"/>
<dbReference type="EMBL" id="AAGK01000005">
    <property type="protein sequence ID" value="EAN31282.1"/>
    <property type="molecule type" value="Genomic_DNA"/>
</dbReference>
<evidence type="ECO:0000256" key="1">
    <source>
        <dbReference type="SAM" id="MobiDB-lite"/>
    </source>
</evidence>
<dbReference type="InParanoid" id="Q4MZH9"/>
<keyword evidence="2" id="KW-1133">Transmembrane helix</keyword>
<feature type="transmembrane region" description="Helical" evidence="2">
    <location>
        <begin position="12"/>
        <end position="32"/>
    </location>
</feature>
<gene>
    <name evidence="3" type="ordered locus">TP03_0537</name>
</gene>
<dbReference type="STRING" id="5875.Q4MZH9"/>
<protein>
    <recommendedName>
        <fullName evidence="5">Phosphatidate phosphatase APP1 catalytic domain-containing protein</fullName>
    </recommendedName>
</protein>
<evidence type="ECO:0008006" key="5">
    <source>
        <dbReference type="Google" id="ProtNLM"/>
    </source>
</evidence>
<dbReference type="PANTHER" id="PTHR40861">
    <property type="entry name" value="DUF2183 DOMAIN-CONTAINING PROTEIN"/>
    <property type="match status" value="1"/>
</dbReference>
<comment type="caution">
    <text evidence="3">The sequence shown here is derived from an EMBL/GenBank/DDBJ whole genome shotgun (WGS) entry which is preliminary data.</text>
</comment>
<keyword evidence="2" id="KW-0472">Membrane</keyword>
<reference evidence="3 4" key="1">
    <citation type="journal article" date="2005" name="Science">
        <title>Genome sequence of Theileria parva, a bovine pathogen that transforms lymphocytes.</title>
        <authorList>
            <person name="Gardner M.J."/>
            <person name="Bishop R."/>
            <person name="Shah T."/>
            <person name="de Villiers E.P."/>
            <person name="Carlton J.M."/>
            <person name="Hall N."/>
            <person name="Ren Q."/>
            <person name="Paulsen I.T."/>
            <person name="Pain A."/>
            <person name="Berriman M."/>
            <person name="Wilson R.J.M."/>
            <person name="Sato S."/>
            <person name="Ralph S.A."/>
            <person name="Mann D.J."/>
            <person name="Xiong Z."/>
            <person name="Shallom S.J."/>
            <person name="Weidman J."/>
            <person name="Jiang L."/>
            <person name="Lynn J."/>
            <person name="Weaver B."/>
            <person name="Shoaibi A."/>
            <person name="Domingo A.R."/>
            <person name="Wasawo D."/>
            <person name="Crabtree J."/>
            <person name="Wortman J.R."/>
            <person name="Haas B."/>
            <person name="Angiuoli S.V."/>
            <person name="Creasy T.H."/>
            <person name="Lu C."/>
            <person name="Suh B."/>
            <person name="Silva J.C."/>
            <person name="Utterback T.R."/>
            <person name="Feldblyum T.V."/>
            <person name="Pertea M."/>
            <person name="Allen J."/>
            <person name="Nierman W.C."/>
            <person name="Taracha E.L.N."/>
            <person name="Salzberg S.L."/>
            <person name="White O.R."/>
            <person name="Fitzhugh H.A."/>
            <person name="Morzaria S."/>
            <person name="Venter J.C."/>
            <person name="Fraser C.M."/>
            <person name="Nene V."/>
        </authorList>
    </citation>
    <scope>NUCLEOTIDE SEQUENCE [LARGE SCALE GENOMIC DNA]</scope>
    <source>
        <strain evidence="3 4">Muguga</strain>
    </source>
</reference>
<dbReference type="PANTHER" id="PTHR40861:SF1">
    <property type="entry name" value="PHOSPHATIDATE PHOSPHATASE APP1 CATALYTIC DOMAIN-CONTAINING PROTEIN"/>
    <property type="match status" value="1"/>
</dbReference>
<evidence type="ECO:0000313" key="3">
    <source>
        <dbReference type="EMBL" id="EAN31282.1"/>
    </source>
</evidence>
<keyword evidence="2" id="KW-0812">Transmembrane</keyword>
<proteinExistence type="predicted"/>
<feature type="region of interest" description="Disordered" evidence="1">
    <location>
        <begin position="56"/>
        <end position="80"/>
    </location>
</feature>
<dbReference type="eggNOG" id="ENOG502RZ89">
    <property type="taxonomic scope" value="Eukaryota"/>
</dbReference>
<organism evidence="3 4">
    <name type="scientific">Theileria parva</name>
    <name type="common">East coast fever infection agent</name>
    <dbReference type="NCBI Taxonomy" id="5875"/>
    <lineage>
        <taxon>Eukaryota</taxon>
        <taxon>Sar</taxon>
        <taxon>Alveolata</taxon>
        <taxon>Apicomplexa</taxon>
        <taxon>Aconoidasida</taxon>
        <taxon>Piroplasmida</taxon>
        <taxon>Theileriidae</taxon>
        <taxon>Theileria</taxon>
    </lineage>
</organism>